<sequence length="361" mass="38585">MKHFMKSAFSFGVLIFSAFAHAESNVLLYGIVDTGVAYVSNEGGQRAIAMVGGGGDRPNRIGFRGTEDLGNGLHANFVLENGFNVATGGLGQGGLLFGRQAYVGLSDDRLGELRLGRQYDFLIDLVPYTAAASGNGGFYSFHLGDFDRLGGERLNNSVQYRTPDFGGFRAGAMYSFGGTPGDFNRNSAKSFGASYQHGGFRIGGAFTSVENFQAGLGIGTSVLGVNLTGTPVNAVFDRIDVYGIGAAYQTDKWYAAALFTLSDLHNGGRSDALRAFDVGATYWFTPGVSAGAALTYYTMDAHRWIVPSASLDYYFSKRTNVYLQVVSMHVNDSGAVAQLFVLPASSSRNQTAVTIGMRQNF</sequence>
<dbReference type="GO" id="GO:0015288">
    <property type="term" value="F:porin activity"/>
    <property type="evidence" value="ECO:0007669"/>
    <property type="project" value="UniProtKB-KW"/>
</dbReference>
<dbReference type="AlphaFoldDB" id="A0A6P2TSR2"/>
<dbReference type="RefSeq" id="WP_174950537.1">
    <property type="nucleotide sequence ID" value="NZ_CABVQH010000006.1"/>
</dbReference>
<organism evidence="13 14">
    <name type="scientific">Burkholderia lata (strain ATCC 17760 / DSM 23089 / LMG 22485 / NCIMB 9086 / R18194 / 383)</name>
    <dbReference type="NCBI Taxonomy" id="482957"/>
    <lineage>
        <taxon>Bacteria</taxon>
        <taxon>Pseudomonadati</taxon>
        <taxon>Pseudomonadota</taxon>
        <taxon>Betaproteobacteria</taxon>
        <taxon>Burkholderiales</taxon>
        <taxon>Burkholderiaceae</taxon>
        <taxon>Burkholderia</taxon>
        <taxon>Burkholderia cepacia complex</taxon>
    </lineage>
</organism>
<dbReference type="GO" id="GO:0034220">
    <property type="term" value="P:monoatomic ion transmembrane transport"/>
    <property type="evidence" value="ECO:0007669"/>
    <property type="project" value="InterPro"/>
</dbReference>
<evidence type="ECO:0000256" key="9">
    <source>
        <dbReference type="ARBA" id="ARBA00023136"/>
    </source>
</evidence>
<dbReference type="PRINTS" id="PR00182">
    <property type="entry name" value="ECOLNEIPORIN"/>
</dbReference>
<evidence type="ECO:0000313" key="14">
    <source>
        <dbReference type="Proteomes" id="UP000494260"/>
    </source>
</evidence>
<dbReference type="SUPFAM" id="SSF56935">
    <property type="entry name" value="Porins"/>
    <property type="match status" value="1"/>
</dbReference>
<feature type="chain" id="PRO_5026902702" evidence="11">
    <location>
        <begin position="23"/>
        <end position="361"/>
    </location>
</feature>
<keyword evidence="3" id="KW-0813">Transport</keyword>
<comment type="subcellular location">
    <subcellularLocation>
        <location evidence="1">Cell outer membrane</location>
        <topology evidence="1">Multi-pass membrane protein</topology>
    </subcellularLocation>
</comment>
<proteinExistence type="predicted"/>
<dbReference type="GO" id="GO:0009279">
    <property type="term" value="C:cell outer membrane"/>
    <property type="evidence" value="ECO:0007669"/>
    <property type="project" value="UniProtKB-SubCell"/>
</dbReference>
<keyword evidence="4" id="KW-1134">Transmembrane beta strand</keyword>
<keyword evidence="10" id="KW-0998">Cell outer membrane</keyword>
<evidence type="ECO:0000259" key="12">
    <source>
        <dbReference type="Pfam" id="PF13609"/>
    </source>
</evidence>
<dbReference type="CDD" id="cd00342">
    <property type="entry name" value="gram_neg_porins"/>
    <property type="match status" value="1"/>
</dbReference>
<dbReference type="Pfam" id="PF13609">
    <property type="entry name" value="Porin_4"/>
    <property type="match status" value="1"/>
</dbReference>
<reference evidence="13 14" key="1">
    <citation type="submission" date="2019-09" db="EMBL/GenBank/DDBJ databases">
        <authorList>
            <person name="Depoorter E."/>
        </authorList>
    </citation>
    <scope>NUCLEOTIDE SEQUENCE [LARGE SCALE GENOMIC DNA]</scope>
    <source>
        <strain evidence="13">R-18109</strain>
    </source>
</reference>
<comment type="subunit">
    <text evidence="2">Homotrimer.</text>
</comment>
<evidence type="ECO:0000256" key="7">
    <source>
        <dbReference type="ARBA" id="ARBA00023065"/>
    </source>
</evidence>
<dbReference type="InterPro" id="IPR033900">
    <property type="entry name" value="Gram_neg_porin_domain"/>
</dbReference>
<dbReference type="PANTHER" id="PTHR34501:SF9">
    <property type="entry name" value="MAJOR OUTER MEMBRANE PROTEIN P.IA"/>
    <property type="match status" value="1"/>
</dbReference>
<dbReference type="EMBL" id="CABVQH010000006">
    <property type="protein sequence ID" value="VWC67066.1"/>
    <property type="molecule type" value="Genomic_DNA"/>
</dbReference>
<evidence type="ECO:0000256" key="6">
    <source>
        <dbReference type="ARBA" id="ARBA00022729"/>
    </source>
</evidence>
<dbReference type="InterPro" id="IPR002299">
    <property type="entry name" value="Porin_Neis"/>
</dbReference>
<dbReference type="InterPro" id="IPR050298">
    <property type="entry name" value="Gram-neg_bact_OMP"/>
</dbReference>
<dbReference type="PANTHER" id="PTHR34501">
    <property type="entry name" value="PROTEIN YDDL-RELATED"/>
    <property type="match status" value="1"/>
</dbReference>
<dbReference type="GO" id="GO:0046930">
    <property type="term" value="C:pore complex"/>
    <property type="evidence" value="ECO:0007669"/>
    <property type="project" value="UniProtKB-KW"/>
</dbReference>
<evidence type="ECO:0000256" key="11">
    <source>
        <dbReference type="SAM" id="SignalP"/>
    </source>
</evidence>
<feature type="signal peptide" evidence="11">
    <location>
        <begin position="1"/>
        <end position="22"/>
    </location>
</feature>
<name>A0A6P2TSR2_BURL3</name>
<protein>
    <submittedName>
        <fullName evidence="13">Porin protein</fullName>
    </submittedName>
</protein>
<evidence type="ECO:0000256" key="4">
    <source>
        <dbReference type="ARBA" id="ARBA00022452"/>
    </source>
</evidence>
<evidence type="ECO:0000256" key="3">
    <source>
        <dbReference type="ARBA" id="ARBA00022448"/>
    </source>
</evidence>
<evidence type="ECO:0000256" key="10">
    <source>
        <dbReference type="ARBA" id="ARBA00023237"/>
    </source>
</evidence>
<dbReference type="Gene3D" id="2.40.160.10">
    <property type="entry name" value="Porin"/>
    <property type="match status" value="1"/>
</dbReference>
<feature type="domain" description="Porin" evidence="12">
    <location>
        <begin position="15"/>
        <end position="300"/>
    </location>
</feature>
<dbReference type="PRINTS" id="PR00184">
    <property type="entry name" value="NEISSPPORIN"/>
</dbReference>
<keyword evidence="7" id="KW-0406">Ion transport</keyword>
<evidence type="ECO:0000313" key="13">
    <source>
        <dbReference type="EMBL" id="VWC67066.1"/>
    </source>
</evidence>
<keyword evidence="9" id="KW-0472">Membrane</keyword>
<gene>
    <name evidence="13" type="ORF">BLA18109_02198</name>
</gene>
<evidence type="ECO:0000256" key="5">
    <source>
        <dbReference type="ARBA" id="ARBA00022692"/>
    </source>
</evidence>
<dbReference type="Proteomes" id="UP000494260">
    <property type="component" value="Unassembled WGS sequence"/>
</dbReference>
<evidence type="ECO:0000256" key="2">
    <source>
        <dbReference type="ARBA" id="ARBA00011233"/>
    </source>
</evidence>
<keyword evidence="5" id="KW-0812">Transmembrane</keyword>
<dbReference type="InterPro" id="IPR023614">
    <property type="entry name" value="Porin_dom_sf"/>
</dbReference>
<accession>A0A6P2TSR2</accession>
<keyword evidence="6 11" id="KW-0732">Signal</keyword>
<evidence type="ECO:0000256" key="8">
    <source>
        <dbReference type="ARBA" id="ARBA00023114"/>
    </source>
</evidence>
<evidence type="ECO:0000256" key="1">
    <source>
        <dbReference type="ARBA" id="ARBA00004571"/>
    </source>
</evidence>
<dbReference type="InterPro" id="IPR001702">
    <property type="entry name" value="Porin_Gram-ve"/>
</dbReference>
<keyword evidence="8" id="KW-0626">Porin</keyword>